<evidence type="ECO:0000256" key="7">
    <source>
        <dbReference type="ARBA" id="ARBA00022777"/>
    </source>
</evidence>
<evidence type="ECO:0000256" key="8">
    <source>
        <dbReference type="ARBA" id="ARBA00022840"/>
    </source>
</evidence>
<dbReference type="Gene3D" id="3.40.1190.20">
    <property type="match status" value="1"/>
</dbReference>
<comment type="subcellular location">
    <subcellularLocation>
        <location evidence="12">Cytoplasm</location>
    </subcellularLocation>
</comment>
<dbReference type="PROSITE" id="PS00584">
    <property type="entry name" value="PFKB_KINASES_2"/>
    <property type="match status" value="1"/>
</dbReference>
<dbReference type="Proteomes" id="UP000318336">
    <property type="component" value="Unassembled WGS sequence"/>
</dbReference>
<feature type="binding site" evidence="12">
    <location>
        <position position="230"/>
    </location>
    <ligand>
        <name>K(+)</name>
        <dbReference type="ChEBI" id="CHEBI:29103"/>
    </ligand>
</feature>
<evidence type="ECO:0000313" key="14">
    <source>
        <dbReference type="EMBL" id="TQL28913.1"/>
    </source>
</evidence>
<protein>
    <recommendedName>
        <fullName evidence="3 12">Ribokinase</fullName>
        <shortName evidence="12">RK</shortName>
        <ecNumber evidence="2 12">2.7.1.15</ecNumber>
    </recommendedName>
</protein>
<comment type="function">
    <text evidence="12">Catalyzes the phosphorylation of ribose at O-5 in a reaction requiring ATP and magnesium. The resulting D-ribose-5-phosphate can then be used either for sythesis of nucleotides, histidine, and tryptophan, or as a component of the pentose phosphate pathway.</text>
</comment>
<evidence type="ECO:0000256" key="5">
    <source>
        <dbReference type="ARBA" id="ARBA00022723"/>
    </source>
</evidence>
<evidence type="ECO:0000256" key="9">
    <source>
        <dbReference type="ARBA" id="ARBA00022842"/>
    </source>
</evidence>
<feature type="binding site" evidence="12">
    <location>
        <begin position="11"/>
        <end position="13"/>
    </location>
    <ligand>
        <name>substrate</name>
    </ligand>
</feature>
<evidence type="ECO:0000256" key="11">
    <source>
        <dbReference type="ARBA" id="ARBA00023277"/>
    </source>
</evidence>
<feature type="domain" description="Carbohydrate kinase PfkB" evidence="13">
    <location>
        <begin position="2"/>
        <end position="272"/>
    </location>
</feature>
<feature type="binding site" evidence="12">
    <location>
        <position position="139"/>
    </location>
    <ligand>
        <name>substrate</name>
    </ligand>
</feature>
<keyword evidence="9 12" id="KW-0460">Magnesium</keyword>
<evidence type="ECO:0000256" key="10">
    <source>
        <dbReference type="ARBA" id="ARBA00022958"/>
    </source>
</evidence>
<dbReference type="PANTHER" id="PTHR10584:SF166">
    <property type="entry name" value="RIBOKINASE"/>
    <property type="match status" value="1"/>
</dbReference>
<feature type="binding site" evidence="12">
    <location>
        <position position="267"/>
    </location>
    <ligand>
        <name>K(+)</name>
        <dbReference type="ChEBI" id="CHEBI:29103"/>
    </ligand>
</feature>
<comment type="similarity">
    <text evidence="12">Belongs to the carbohydrate kinase PfkB family. Ribokinase subfamily.</text>
</comment>
<dbReference type="GO" id="GO:0004747">
    <property type="term" value="F:ribokinase activity"/>
    <property type="evidence" value="ECO:0007669"/>
    <property type="project" value="UniProtKB-UniRule"/>
</dbReference>
<keyword evidence="10 12" id="KW-0630">Potassium</keyword>
<comment type="activity regulation">
    <text evidence="12">Activated by a monovalent cation that binds near, but not in, the active site. The most likely occupant of the site in vivo is potassium. Ion binding induces a conformational change that may alter substrate affinity.</text>
</comment>
<comment type="caution">
    <text evidence="14">The sequence shown here is derived from an EMBL/GenBank/DDBJ whole genome shotgun (WGS) entry which is preliminary data.</text>
</comment>
<reference evidence="14 15" key="1">
    <citation type="submission" date="2019-06" db="EMBL/GenBank/DDBJ databases">
        <title>Sequencing the genomes of 1000 actinobacteria strains.</title>
        <authorList>
            <person name="Klenk H.-P."/>
        </authorList>
    </citation>
    <scope>NUCLEOTIDE SEQUENCE [LARGE SCALE GENOMIC DNA]</scope>
    <source>
        <strain evidence="14 15">DSM 24617</strain>
    </source>
</reference>
<sequence>MGRVVVLGSLNVDLVAPVRRHPSPGETVLADGMDRYAGGKGGNQAVAAAAAGAGVAMVGCVGSDEAGRAYVGRLGERGVDTSAVVTVEGPSGHALITVDDAGENAIVVVPGANGEVTWERVGAALGDLAADDVLLVQLEIPFGTVGRAARLAAERGARVVLNTAPYADLPPEVLDLADPVVANEHEAQLLAAAGAAPGSLLVTRGADGAEWGDVNLPAVVVDPAEVVDTTGAGDAFCGALAAALADGADREQALRAGLRAGAAAVRHRGAQSRPDL</sequence>
<dbReference type="GO" id="GO:0019303">
    <property type="term" value="P:D-ribose catabolic process"/>
    <property type="evidence" value="ECO:0007669"/>
    <property type="project" value="UniProtKB-UniRule"/>
</dbReference>
<dbReference type="RefSeq" id="WP_142007682.1">
    <property type="nucleotide sequence ID" value="NZ_CAJTBP010000001.1"/>
</dbReference>
<dbReference type="GO" id="GO:0005829">
    <property type="term" value="C:cytosol"/>
    <property type="evidence" value="ECO:0007669"/>
    <property type="project" value="TreeGrafter"/>
</dbReference>
<evidence type="ECO:0000313" key="15">
    <source>
        <dbReference type="Proteomes" id="UP000318336"/>
    </source>
</evidence>
<keyword evidence="7 12" id="KW-0418">Kinase</keyword>
<evidence type="ECO:0000256" key="1">
    <source>
        <dbReference type="ARBA" id="ARBA00005380"/>
    </source>
</evidence>
<organism evidence="14 15">
    <name type="scientific">Barrientosiimonas humi</name>
    <dbReference type="NCBI Taxonomy" id="999931"/>
    <lineage>
        <taxon>Bacteria</taxon>
        <taxon>Bacillati</taxon>
        <taxon>Actinomycetota</taxon>
        <taxon>Actinomycetes</taxon>
        <taxon>Micrococcales</taxon>
        <taxon>Dermacoccaceae</taxon>
        <taxon>Barrientosiimonas</taxon>
    </lineage>
</organism>
<gene>
    <name evidence="12" type="primary">rbsK</name>
    <name evidence="14" type="ORF">FB554_3221</name>
</gene>
<evidence type="ECO:0000256" key="3">
    <source>
        <dbReference type="ARBA" id="ARBA00016943"/>
    </source>
</evidence>
<dbReference type="PANTHER" id="PTHR10584">
    <property type="entry name" value="SUGAR KINASE"/>
    <property type="match status" value="1"/>
</dbReference>
<feature type="binding site" evidence="12">
    <location>
        <begin position="233"/>
        <end position="234"/>
    </location>
    <ligand>
        <name>ATP</name>
        <dbReference type="ChEBI" id="CHEBI:30616"/>
    </ligand>
</feature>
<evidence type="ECO:0000259" key="13">
    <source>
        <dbReference type="Pfam" id="PF00294"/>
    </source>
</evidence>
<dbReference type="PRINTS" id="PR00990">
    <property type="entry name" value="RIBOKINASE"/>
</dbReference>
<comment type="caution">
    <text evidence="12">Lacks conserved residue(s) required for the propagation of feature annotation.</text>
</comment>
<evidence type="ECO:0000256" key="2">
    <source>
        <dbReference type="ARBA" id="ARBA00012035"/>
    </source>
</evidence>
<dbReference type="GO" id="GO:0005524">
    <property type="term" value="F:ATP binding"/>
    <property type="evidence" value="ECO:0007669"/>
    <property type="project" value="UniProtKB-UniRule"/>
</dbReference>
<feature type="binding site" evidence="12">
    <location>
        <begin position="39"/>
        <end position="43"/>
    </location>
    <ligand>
        <name>substrate</name>
    </ligand>
</feature>
<keyword evidence="15" id="KW-1185">Reference proteome</keyword>
<dbReference type="UniPathway" id="UPA00916">
    <property type="reaction ID" value="UER00889"/>
</dbReference>
<dbReference type="InterPro" id="IPR029056">
    <property type="entry name" value="Ribokinase-like"/>
</dbReference>
<dbReference type="CDD" id="cd01174">
    <property type="entry name" value="ribokinase"/>
    <property type="match status" value="1"/>
</dbReference>
<dbReference type="InterPro" id="IPR011877">
    <property type="entry name" value="Ribokinase"/>
</dbReference>
<dbReference type="EC" id="2.7.1.15" evidence="2 12"/>
<accession>A0A542WZA5</accession>
<feature type="active site" description="Proton acceptor" evidence="12">
    <location>
        <position position="234"/>
    </location>
</feature>
<feature type="binding site" evidence="12">
    <location>
        <position position="183"/>
    </location>
    <ligand>
        <name>ATP</name>
        <dbReference type="ChEBI" id="CHEBI:30616"/>
    </ligand>
</feature>
<dbReference type="SUPFAM" id="SSF53613">
    <property type="entry name" value="Ribokinase-like"/>
    <property type="match status" value="1"/>
</dbReference>
<dbReference type="InterPro" id="IPR002139">
    <property type="entry name" value="Ribo/fructo_kinase"/>
</dbReference>
<proteinExistence type="inferred from homology"/>
<feature type="binding site" evidence="12">
    <location>
        <position position="269"/>
    </location>
    <ligand>
        <name>K(+)</name>
        <dbReference type="ChEBI" id="CHEBI:29103"/>
    </ligand>
</feature>
<keyword evidence="8 12" id="KW-0067">ATP-binding</keyword>
<comment type="similarity">
    <text evidence="1">Belongs to the carbohydrate kinase pfkB family.</text>
</comment>
<keyword evidence="12" id="KW-0963">Cytoplasm</keyword>
<evidence type="ECO:0000256" key="6">
    <source>
        <dbReference type="ARBA" id="ARBA00022741"/>
    </source>
</evidence>
<dbReference type="AlphaFoldDB" id="A0A542WZA5"/>
<feature type="binding site" evidence="12">
    <location>
        <begin position="203"/>
        <end position="208"/>
    </location>
    <ligand>
        <name>ATP</name>
        <dbReference type="ChEBI" id="CHEBI:30616"/>
    </ligand>
</feature>
<dbReference type="EMBL" id="VFOK01000002">
    <property type="protein sequence ID" value="TQL28913.1"/>
    <property type="molecule type" value="Genomic_DNA"/>
</dbReference>
<dbReference type="Pfam" id="PF00294">
    <property type="entry name" value="PfkB"/>
    <property type="match status" value="1"/>
</dbReference>
<dbReference type="OrthoDB" id="9775849at2"/>
<feature type="binding site" evidence="12">
    <location>
        <position position="228"/>
    </location>
    <ligand>
        <name>K(+)</name>
        <dbReference type="ChEBI" id="CHEBI:29103"/>
    </ligand>
</feature>
<keyword evidence="11 12" id="KW-0119">Carbohydrate metabolism</keyword>
<comment type="catalytic activity">
    <reaction evidence="12">
        <text>D-ribose + ATP = D-ribose 5-phosphate + ADP + H(+)</text>
        <dbReference type="Rhea" id="RHEA:13697"/>
        <dbReference type="ChEBI" id="CHEBI:15378"/>
        <dbReference type="ChEBI" id="CHEBI:30616"/>
        <dbReference type="ChEBI" id="CHEBI:47013"/>
        <dbReference type="ChEBI" id="CHEBI:78346"/>
        <dbReference type="ChEBI" id="CHEBI:456216"/>
        <dbReference type="EC" id="2.7.1.15"/>
    </reaction>
</comment>
<dbReference type="GO" id="GO:0046872">
    <property type="term" value="F:metal ion binding"/>
    <property type="evidence" value="ECO:0007669"/>
    <property type="project" value="UniProtKB-KW"/>
</dbReference>
<comment type="cofactor">
    <cofactor evidence="12">
        <name>Mg(2+)</name>
        <dbReference type="ChEBI" id="CHEBI:18420"/>
    </cofactor>
    <text evidence="12">Requires a divalent cation, most likely magnesium in vivo, as an electrophilic catalyst to aid phosphoryl group transfer. It is the chelate of the metal and the nucleotide that is the actual substrate.</text>
</comment>
<feature type="binding site" evidence="12">
    <location>
        <position position="234"/>
    </location>
    <ligand>
        <name>substrate</name>
    </ligand>
</feature>
<comment type="subunit">
    <text evidence="12">Homodimer.</text>
</comment>
<evidence type="ECO:0000256" key="4">
    <source>
        <dbReference type="ARBA" id="ARBA00022679"/>
    </source>
</evidence>
<dbReference type="HAMAP" id="MF_01987">
    <property type="entry name" value="Ribokinase"/>
    <property type="match status" value="1"/>
</dbReference>
<comment type="pathway">
    <text evidence="12">Carbohydrate metabolism; D-ribose degradation; D-ribose 5-phosphate from beta-D-ribopyranose: step 2/2.</text>
</comment>
<name>A0A542WZA5_9MICO</name>
<keyword evidence="5 12" id="KW-0479">Metal-binding</keyword>
<keyword evidence="6 12" id="KW-0547">Nucleotide-binding</keyword>
<dbReference type="InterPro" id="IPR011611">
    <property type="entry name" value="PfkB_dom"/>
</dbReference>
<feature type="binding site" evidence="12">
    <location>
        <position position="264"/>
    </location>
    <ligand>
        <name>K(+)</name>
        <dbReference type="ChEBI" id="CHEBI:29103"/>
    </ligand>
</feature>
<keyword evidence="4 12" id="KW-0808">Transferase</keyword>
<evidence type="ECO:0000256" key="12">
    <source>
        <dbReference type="HAMAP-Rule" id="MF_01987"/>
    </source>
</evidence>
<dbReference type="InterPro" id="IPR002173">
    <property type="entry name" value="Carboh/pur_kinase_PfkB_CS"/>
</dbReference>